<dbReference type="Gene3D" id="3.40.1190.20">
    <property type="match status" value="1"/>
</dbReference>
<protein>
    <recommendedName>
        <fullName evidence="6">ADP-dependent (S)-NAD(P)H-hydrate dehydratase</fullName>
        <ecNumber evidence="6">4.2.1.136</ecNumber>
    </recommendedName>
    <alternativeName>
        <fullName evidence="6">ADP-dependent NAD(P)HX dehydratase</fullName>
    </alternativeName>
</protein>
<dbReference type="Pfam" id="PF01256">
    <property type="entry name" value="Carb_kinase"/>
    <property type="match status" value="1"/>
</dbReference>
<dbReference type="InterPro" id="IPR000631">
    <property type="entry name" value="CARKD"/>
</dbReference>
<organism evidence="8 9">
    <name type="scientific">Methylobacterium iners</name>
    <dbReference type="NCBI Taxonomy" id="418707"/>
    <lineage>
        <taxon>Bacteria</taxon>
        <taxon>Pseudomonadati</taxon>
        <taxon>Pseudomonadota</taxon>
        <taxon>Alphaproteobacteria</taxon>
        <taxon>Hyphomicrobiales</taxon>
        <taxon>Methylobacteriaceae</taxon>
        <taxon>Methylobacterium</taxon>
    </lineage>
</organism>
<dbReference type="CDD" id="cd01171">
    <property type="entry name" value="YXKO-related"/>
    <property type="match status" value="1"/>
</dbReference>
<comment type="cofactor">
    <cofactor evidence="6">
        <name>Mg(2+)</name>
        <dbReference type="ChEBI" id="CHEBI:18420"/>
    </cofactor>
</comment>
<dbReference type="Proteomes" id="UP001055125">
    <property type="component" value="Unassembled WGS sequence"/>
</dbReference>
<evidence type="ECO:0000256" key="5">
    <source>
        <dbReference type="ARBA" id="ARBA00023239"/>
    </source>
</evidence>
<dbReference type="EC" id="4.2.1.136" evidence="6"/>
<dbReference type="EMBL" id="BPQP01000026">
    <property type="protein sequence ID" value="GJD94567.1"/>
    <property type="molecule type" value="Genomic_DNA"/>
</dbReference>
<comment type="function">
    <text evidence="6">Catalyzes the dehydration of the S-form of NAD(P)HX at the expense of ADP, which is converted to AMP. Together with NAD(P)HX epimerase, which catalyzes the epimerization of the S- and R-forms, the enzyme allows the repair of both epimers of NAD(P)HX, a damaged form of NAD(P)H that is a result of enzymatic or heat-dependent hydration.</text>
</comment>
<feature type="binding site" evidence="6">
    <location>
        <position position="45"/>
    </location>
    <ligand>
        <name>(6S)-NADPHX</name>
        <dbReference type="ChEBI" id="CHEBI:64076"/>
    </ligand>
</feature>
<dbReference type="SUPFAM" id="SSF53613">
    <property type="entry name" value="Ribokinase-like"/>
    <property type="match status" value="1"/>
</dbReference>
<reference evidence="8" key="1">
    <citation type="journal article" date="2021" name="Front. Microbiol.">
        <title>Comprehensive Comparative Genomics and Phenotyping of Methylobacterium Species.</title>
        <authorList>
            <person name="Alessa O."/>
            <person name="Ogura Y."/>
            <person name="Fujitani Y."/>
            <person name="Takami H."/>
            <person name="Hayashi T."/>
            <person name="Sahin N."/>
            <person name="Tani A."/>
        </authorList>
    </citation>
    <scope>NUCLEOTIDE SEQUENCE</scope>
    <source>
        <strain evidence="8">DSM 19015</strain>
    </source>
</reference>
<dbReference type="RefSeq" id="WP_238243741.1">
    <property type="nucleotide sequence ID" value="NZ_BPQP01000026.1"/>
</dbReference>
<evidence type="ECO:0000256" key="1">
    <source>
        <dbReference type="ARBA" id="ARBA00022741"/>
    </source>
</evidence>
<dbReference type="PANTHER" id="PTHR12592">
    <property type="entry name" value="ATP-DEPENDENT (S)-NAD(P)H-HYDRATE DEHYDRATASE FAMILY MEMBER"/>
    <property type="match status" value="1"/>
</dbReference>
<sequence length="295" mass="30119">MSQPVELTREILRGMPLPQPEPDAGSKDARGGVLVVAGSRELPGAALLAATAVLRAGAGRLRVATGRSLALALGLAMPEAMVIGLPETARGGLRPGAGRLLTSHAAACQSLLIGPGLNGDAGTRDVLRTLLTAHPDKPVILDAGALTDLGAQRSILEKRSAPVLLTPHAGEMARLLGRDRSAIEEDPLAAAREAAQAFRATVIMKGARTHVVSPQGEAWLHEGGHVGLATSGSGDVLAGILAGLLARGAEAAAAALWGVHLHGEAGCRLAEEEGPLGFLARDLPAQIPRLMAELD</sequence>
<comment type="catalytic activity">
    <reaction evidence="6">
        <text>(6S)-NADPHX + ADP = AMP + phosphate + NADPH + H(+)</text>
        <dbReference type="Rhea" id="RHEA:32235"/>
        <dbReference type="ChEBI" id="CHEBI:15378"/>
        <dbReference type="ChEBI" id="CHEBI:43474"/>
        <dbReference type="ChEBI" id="CHEBI:57783"/>
        <dbReference type="ChEBI" id="CHEBI:64076"/>
        <dbReference type="ChEBI" id="CHEBI:456215"/>
        <dbReference type="ChEBI" id="CHEBI:456216"/>
        <dbReference type="EC" id="4.2.1.136"/>
    </reaction>
</comment>
<evidence type="ECO:0000256" key="3">
    <source>
        <dbReference type="ARBA" id="ARBA00022857"/>
    </source>
</evidence>
<keyword evidence="4 6" id="KW-0520">NAD</keyword>
<feature type="binding site" evidence="6">
    <location>
        <position position="234"/>
    </location>
    <ligand>
        <name>AMP</name>
        <dbReference type="ChEBI" id="CHEBI:456215"/>
    </ligand>
</feature>
<dbReference type="InterPro" id="IPR029056">
    <property type="entry name" value="Ribokinase-like"/>
</dbReference>
<feature type="binding site" evidence="6">
    <location>
        <position position="168"/>
    </location>
    <ligand>
        <name>(6S)-NADPHX</name>
        <dbReference type="ChEBI" id="CHEBI:64076"/>
    </ligand>
</feature>
<reference evidence="8" key="2">
    <citation type="submission" date="2021-08" db="EMBL/GenBank/DDBJ databases">
        <authorList>
            <person name="Tani A."/>
            <person name="Ola A."/>
            <person name="Ogura Y."/>
            <person name="Katsura K."/>
            <person name="Hayashi T."/>
        </authorList>
    </citation>
    <scope>NUCLEOTIDE SEQUENCE</scope>
    <source>
        <strain evidence="8">DSM 19015</strain>
    </source>
</reference>
<dbReference type="NCBIfam" id="TIGR00196">
    <property type="entry name" value="yjeF_cterm"/>
    <property type="match status" value="1"/>
</dbReference>
<keyword evidence="5 6" id="KW-0456">Lyase</keyword>
<keyword evidence="3 6" id="KW-0521">NADP</keyword>
<comment type="caution">
    <text evidence="8">The sequence shown here is derived from an EMBL/GenBank/DDBJ whole genome shotgun (WGS) entry which is preliminary data.</text>
</comment>
<comment type="catalytic activity">
    <reaction evidence="6">
        <text>(6S)-NADHX + ADP = AMP + phosphate + NADH + H(+)</text>
        <dbReference type="Rhea" id="RHEA:32223"/>
        <dbReference type="ChEBI" id="CHEBI:15378"/>
        <dbReference type="ChEBI" id="CHEBI:43474"/>
        <dbReference type="ChEBI" id="CHEBI:57945"/>
        <dbReference type="ChEBI" id="CHEBI:64074"/>
        <dbReference type="ChEBI" id="CHEBI:456215"/>
        <dbReference type="ChEBI" id="CHEBI:456216"/>
        <dbReference type="EC" id="4.2.1.136"/>
    </reaction>
</comment>
<comment type="subunit">
    <text evidence="6">Homotetramer.</text>
</comment>
<comment type="similarity">
    <text evidence="6">Belongs to the NnrD/CARKD family.</text>
</comment>
<feature type="binding site" evidence="6">
    <location>
        <position position="235"/>
    </location>
    <ligand>
        <name>(6S)-NADPHX</name>
        <dbReference type="ChEBI" id="CHEBI:64076"/>
    </ligand>
</feature>
<evidence type="ECO:0000256" key="2">
    <source>
        <dbReference type="ARBA" id="ARBA00022840"/>
    </source>
</evidence>
<feature type="domain" description="YjeF C-terminal" evidence="7">
    <location>
        <begin position="10"/>
        <end position="294"/>
    </location>
</feature>
<keyword evidence="2 6" id="KW-0067">ATP-binding</keyword>
<keyword evidence="1 6" id="KW-0547">Nucleotide-binding</keyword>
<dbReference type="PANTHER" id="PTHR12592:SF0">
    <property type="entry name" value="ATP-DEPENDENT (S)-NAD(P)H-HYDRATE DEHYDRATASE"/>
    <property type="match status" value="1"/>
</dbReference>
<evidence type="ECO:0000313" key="9">
    <source>
        <dbReference type="Proteomes" id="UP001055125"/>
    </source>
</evidence>
<evidence type="ECO:0000259" key="7">
    <source>
        <dbReference type="PROSITE" id="PS51383"/>
    </source>
</evidence>
<keyword evidence="9" id="KW-1185">Reference proteome</keyword>
<evidence type="ECO:0000256" key="4">
    <source>
        <dbReference type="ARBA" id="ARBA00023027"/>
    </source>
</evidence>
<dbReference type="HAMAP" id="MF_01965">
    <property type="entry name" value="NADHX_dehydratase"/>
    <property type="match status" value="1"/>
</dbReference>
<evidence type="ECO:0000256" key="6">
    <source>
        <dbReference type="HAMAP-Rule" id="MF_01965"/>
    </source>
</evidence>
<feature type="binding site" evidence="6">
    <location>
        <begin position="205"/>
        <end position="209"/>
    </location>
    <ligand>
        <name>AMP</name>
        <dbReference type="ChEBI" id="CHEBI:456215"/>
    </ligand>
</feature>
<evidence type="ECO:0000313" key="8">
    <source>
        <dbReference type="EMBL" id="GJD94567.1"/>
    </source>
</evidence>
<name>A0ABQ4RWJ6_9HYPH</name>
<feature type="binding site" evidence="6">
    <location>
        <position position="116"/>
    </location>
    <ligand>
        <name>(6S)-NADPHX</name>
        <dbReference type="ChEBI" id="CHEBI:64076"/>
    </ligand>
</feature>
<dbReference type="PROSITE" id="PS51383">
    <property type="entry name" value="YJEF_C_3"/>
    <property type="match status" value="1"/>
</dbReference>
<proteinExistence type="inferred from homology"/>
<accession>A0ABQ4RWJ6</accession>
<gene>
    <name evidence="6 8" type="primary">nnrD</name>
    <name evidence="8" type="ORF">OCOJLMKI_1770</name>
</gene>